<protein>
    <submittedName>
        <fullName evidence="3">Polynucleotide adenylyltransferase/metal dependent phosphohydrolase</fullName>
    </submittedName>
</protein>
<dbReference type="PANTHER" id="PTHR47545:SF1">
    <property type="entry name" value="MULTIFUNCTIONAL CCA PROTEIN"/>
    <property type="match status" value="1"/>
</dbReference>
<comment type="caution">
    <text evidence="3">The sequence shown here is derived from an EMBL/GenBank/DDBJ whole genome shotgun (WGS) entry which is preliminary data.</text>
</comment>
<dbReference type="EMBL" id="VMGI01000002">
    <property type="protein sequence ID" value="TSC94128.1"/>
    <property type="molecule type" value="Genomic_DNA"/>
</dbReference>
<dbReference type="SUPFAM" id="SSF81891">
    <property type="entry name" value="Poly A polymerase C-terminal region-like"/>
    <property type="match status" value="1"/>
</dbReference>
<dbReference type="PANTHER" id="PTHR47545">
    <property type="entry name" value="MULTIFUNCTIONAL CCA PROTEIN"/>
    <property type="match status" value="1"/>
</dbReference>
<feature type="domain" description="HD" evidence="2">
    <location>
        <begin position="12"/>
        <end position="82"/>
    </location>
</feature>
<dbReference type="InterPro" id="IPR050124">
    <property type="entry name" value="tRNA_CCA-adding_enzyme"/>
</dbReference>
<keyword evidence="1" id="KW-0547">Nucleotide-binding</keyword>
<accession>A0A554LMQ9</accession>
<keyword evidence="3" id="KW-0548">Nucleotidyltransferase</keyword>
<dbReference type="GO" id="GO:0000166">
    <property type="term" value="F:nucleotide binding"/>
    <property type="evidence" value="ECO:0007669"/>
    <property type="project" value="UniProtKB-KW"/>
</dbReference>
<evidence type="ECO:0000313" key="3">
    <source>
        <dbReference type="EMBL" id="TSC94128.1"/>
    </source>
</evidence>
<evidence type="ECO:0000313" key="4">
    <source>
        <dbReference type="Proteomes" id="UP000315589"/>
    </source>
</evidence>
<keyword evidence="3" id="KW-0808">Transferase</keyword>
<dbReference type="InterPro" id="IPR006674">
    <property type="entry name" value="HD_domain"/>
</dbReference>
<dbReference type="Pfam" id="PF01966">
    <property type="entry name" value="HD"/>
    <property type="match status" value="1"/>
</dbReference>
<dbReference type="Gene3D" id="1.10.3090.10">
    <property type="entry name" value="cca-adding enzyme, domain 2"/>
    <property type="match status" value="1"/>
</dbReference>
<dbReference type="GO" id="GO:0016779">
    <property type="term" value="F:nucleotidyltransferase activity"/>
    <property type="evidence" value="ECO:0007669"/>
    <property type="project" value="UniProtKB-KW"/>
</dbReference>
<gene>
    <name evidence="3" type="ORF">CEN91_32</name>
</gene>
<dbReference type="Gene3D" id="1.10.246.80">
    <property type="match status" value="1"/>
</dbReference>
<keyword evidence="3" id="KW-0378">Hydrolase</keyword>
<dbReference type="AlphaFoldDB" id="A0A554LMQ9"/>
<sequence length="193" mass="22618">MSVSAIPEKENLHTIWATLLHDIGKFEAITMSKNQNDRIRFNKHAYYSAASANTILNRLKFDRKFISSAMWLIEHHMSLYQILDMRPAKRQILFNNPLFPDLLKLTFYDALGTIPRSIDYIAEIQKIYQKEYKPISKSIITGRDLIEIGILPGKKIKYILDELWHLQLEGHIKNKKQGLEKAKELIDFFSKQE</sequence>
<evidence type="ECO:0000256" key="1">
    <source>
        <dbReference type="ARBA" id="ARBA00022741"/>
    </source>
</evidence>
<dbReference type="Proteomes" id="UP000315589">
    <property type="component" value="Unassembled WGS sequence"/>
</dbReference>
<organism evidence="3 4">
    <name type="scientific">Candidatus Berkelbacteria bacterium Licking1014_85</name>
    <dbReference type="NCBI Taxonomy" id="2017148"/>
    <lineage>
        <taxon>Bacteria</taxon>
        <taxon>Candidatus Berkelbacteria</taxon>
    </lineage>
</organism>
<reference evidence="3 4" key="1">
    <citation type="submission" date="2017-07" db="EMBL/GenBank/DDBJ databases">
        <title>Mechanisms for carbon and nitrogen cycling indicate functional differentiation within the Candidate Phyla Radiation.</title>
        <authorList>
            <person name="Danczak R.E."/>
            <person name="Johnston M.D."/>
            <person name="Kenah C."/>
            <person name="Slattery M."/>
            <person name="Wrighton K.C."/>
            <person name="Wilkins M.J."/>
        </authorList>
    </citation>
    <scope>NUCLEOTIDE SEQUENCE [LARGE SCALE GENOMIC DNA]</scope>
    <source>
        <strain evidence="3">Licking1014_85</strain>
    </source>
</reference>
<name>A0A554LMQ9_9BACT</name>
<dbReference type="GO" id="GO:0016787">
    <property type="term" value="F:hydrolase activity"/>
    <property type="evidence" value="ECO:0007669"/>
    <property type="project" value="UniProtKB-KW"/>
</dbReference>
<evidence type="ECO:0000259" key="2">
    <source>
        <dbReference type="Pfam" id="PF01966"/>
    </source>
</evidence>
<proteinExistence type="predicted"/>